<dbReference type="EMBL" id="LCFB01000008">
    <property type="protein sequence ID" value="KKS85322.1"/>
    <property type="molecule type" value="Genomic_DNA"/>
</dbReference>
<keyword evidence="1" id="KW-1133">Transmembrane helix</keyword>
<feature type="transmembrane region" description="Helical" evidence="1">
    <location>
        <begin position="131"/>
        <end position="150"/>
    </location>
</feature>
<feature type="transmembrane region" description="Helical" evidence="1">
    <location>
        <begin position="193"/>
        <end position="216"/>
    </location>
</feature>
<dbReference type="AlphaFoldDB" id="A0A0G1CIK7"/>
<accession>A0A0G1CIK7</accession>
<evidence type="ECO:0000256" key="1">
    <source>
        <dbReference type="SAM" id="Phobius"/>
    </source>
</evidence>
<protein>
    <submittedName>
        <fullName evidence="2">Uncharacterized protein</fullName>
    </submittedName>
</protein>
<evidence type="ECO:0000313" key="2">
    <source>
        <dbReference type="EMBL" id="KKS85322.1"/>
    </source>
</evidence>
<feature type="transmembrane region" description="Helical" evidence="1">
    <location>
        <begin position="45"/>
        <end position="63"/>
    </location>
</feature>
<feature type="transmembrane region" description="Helical" evidence="1">
    <location>
        <begin position="21"/>
        <end position="39"/>
    </location>
</feature>
<evidence type="ECO:0000313" key="3">
    <source>
        <dbReference type="Proteomes" id="UP000034543"/>
    </source>
</evidence>
<feature type="transmembrane region" description="Helical" evidence="1">
    <location>
        <begin position="104"/>
        <end position="124"/>
    </location>
</feature>
<keyword evidence="1" id="KW-0812">Transmembrane</keyword>
<organism evidence="2 3">
    <name type="scientific">Candidatus Gottesmanbacteria bacterium GW2011_GWA1_43_11</name>
    <dbReference type="NCBI Taxonomy" id="1618436"/>
    <lineage>
        <taxon>Bacteria</taxon>
        <taxon>Candidatus Gottesmaniibacteriota</taxon>
    </lineage>
</organism>
<keyword evidence="1" id="KW-0472">Membrane</keyword>
<reference evidence="2 3" key="1">
    <citation type="journal article" date="2015" name="Nature">
        <title>rRNA introns, odd ribosomes, and small enigmatic genomes across a large radiation of phyla.</title>
        <authorList>
            <person name="Brown C.T."/>
            <person name="Hug L.A."/>
            <person name="Thomas B.C."/>
            <person name="Sharon I."/>
            <person name="Castelle C.J."/>
            <person name="Singh A."/>
            <person name="Wilkins M.J."/>
            <person name="Williams K.H."/>
            <person name="Banfield J.F."/>
        </authorList>
    </citation>
    <scope>NUCLEOTIDE SEQUENCE [LARGE SCALE GENOMIC DNA]</scope>
</reference>
<feature type="transmembrane region" description="Helical" evidence="1">
    <location>
        <begin position="252"/>
        <end position="271"/>
    </location>
</feature>
<comment type="caution">
    <text evidence="2">The sequence shown here is derived from an EMBL/GenBank/DDBJ whole genome shotgun (WGS) entry which is preliminary data.</text>
</comment>
<feature type="transmembrane region" description="Helical" evidence="1">
    <location>
        <begin position="70"/>
        <end position="92"/>
    </location>
</feature>
<gene>
    <name evidence="2" type="ORF">UV59_C0008G0015</name>
</gene>
<feature type="transmembrane region" description="Helical" evidence="1">
    <location>
        <begin position="222"/>
        <end position="240"/>
    </location>
</feature>
<sequence length="273" mass="31110">MKKTTRLLPRLQLPVFSKRQQFVAVTVVLTLVLMATQLISDTLRLDVLLVVSGIAYILSALSLREELRGWDFVTLLILPSYFTAAVFVFYFLLPTLWLTRLPIAVLYAVGIYAILLTENIYNVASERTIQLLRAAHSVGFLLTLVTTFFLMDTVLSLRLPFYLNSVTSIVVLFPLILQALWSMELTQKISAMVLWSSFSLTLILTELVVLFSFWPIRTTIEALFITTIFYSLVGMTQQFLIGRLFPNTTREFLLVLVIVFFLVMGMTRWGATL</sequence>
<dbReference type="STRING" id="1618436.UV59_C0008G0015"/>
<dbReference type="Proteomes" id="UP000034543">
    <property type="component" value="Unassembled WGS sequence"/>
</dbReference>
<feature type="transmembrane region" description="Helical" evidence="1">
    <location>
        <begin position="162"/>
        <end position="181"/>
    </location>
</feature>
<proteinExistence type="predicted"/>
<name>A0A0G1CIK7_9BACT</name>